<feature type="transmembrane region" description="Helical" evidence="1">
    <location>
        <begin position="262"/>
        <end position="279"/>
    </location>
</feature>
<feature type="transmembrane region" description="Helical" evidence="1">
    <location>
        <begin position="182"/>
        <end position="200"/>
    </location>
</feature>
<organism evidence="2 3">
    <name type="scientific">Bifidobacterium adolescentis</name>
    <dbReference type="NCBI Taxonomy" id="1680"/>
    <lineage>
        <taxon>Bacteria</taxon>
        <taxon>Bacillati</taxon>
        <taxon>Actinomycetota</taxon>
        <taxon>Actinomycetes</taxon>
        <taxon>Bifidobacteriales</taxon>
        <taxon>Bifidobacteriaceae</taxon>
        <taxon>Bifidobacterium</taxon>
    </lineage>
</organism>
<protein>
    <submittedName>
        <fullName evidence="2">Uncharacterized protein</fullName>
    </submittedName>
</protein>
<evidence type="ECO:0000313" key="3">
    <source>
        <dbReference type="Proteomes" id="UP000193377"/>
    </source>
</evidence>
<dbReference type="Proteomes" id="UP000193377">
    <property type="component" value="Unassembled WGS sequence"/>
</dbReference>
<feature type="transmembrane region" description="Helical" evidence="1">
    <location>
        <begin position="148"/>
        <end position="170"/>
    </location>
</feature>
<name>A0A1X2YTF3_BIFAD</name>
<proteinExistence type="predicted"/>
<accession>A0A1X2YTF3</accession>
<keyword evidence="1" id="KW-1133">Transmembrane helix</keyword>
<feature type="transmembrane region" description="Helical" evidence="1">
    <location>
        <begin position="104"/>
        <end position="128"/>
    </location>
</feature>
<feature type="transmembrane region" description="Helical" evidence="1">
    <location>
        <begin position="71"/>
        <end position="92"/>
    </location>
</feature>
<keyword evidence="1" id="KW-0472">Membrane</keyword>
<evidence type="ECO:0000313" key="2">
    <source>
        <dbReference type="EMBL" id="OSG85448.1"/>
    </source>
</evidence>
<dbReference type="AlphaFoldDB" id="A0A1X2YTF3"/>
<comment type="caution">
    <text evidence="2">The sequence shown here is derived from an EMBL/GenBank/DDBJ whole genome shotgun (WGS) entry which is preliminary data.</text>
</comment>
<reference evidence="2 3" key="1">
    <citation type="journal article" date="2016" name="Sci. Rep.">
        <title>Evaluation of genetic diversity among strains of the human gut commensal Bifidobacterium adolescentis.</title>
        <authorList>
            <person name="Duranti S."/>
            <person name="Milani C."/>
            <person name="Lugli G.A."/>
            <person name="Mancabelli L."/>
            <person name="Turroni F."/>
            <person name="Ferrario C."/>
            <person name="Mangifesta M."/>
            <person name="Viappiani A."/>
            <person name="Sanchez B."/>
            <person name="Margolles A."/>
            <person name="van Sinderen D."/>
            <person name="Ventura M."/>
        </authorList>
    </citation>
    <scope>NUCLEOTIDE SEQUENCE [LARGE SCALE GENOMIC DNA]</scope>
    <source>
        <strain evidence="2 3">487B</strain>
    </source>
</reference>
<dbReference type="RefSeq" id="WP_085393443.1">
    <property type="nucleotide sequence ID" value="NZ_LNKD01000004.1"/>
</dbReference>
<sequence>MVPQQQSTEEHSVVTDSNTKIKNNDETSNIFIAIIFIVTLFLFATTFYITYTTGKEIQRTILDNFFGFLCNAYASSWIVNTAATILVLYMVGKWQGWQFHPLTAANHIATWGGIGGAFGLIVSGLSMFSAGNLIPSANISSLCTPSTLIDATTIGALIGSVFALPSYSFSCFSKDTPIWTKLSAPLIQSVISLATMPYISPNAFLQKMISSSSPNRVLAQLKAQVENVTSESQVAALINKDWRLILIAADQEEFRQFFSNNTYITVTLTVMAIPIVIILRKQFSIVMEKSY</sequence>
<feature type="transmembrane region" description="Helical" evidence="1">
    <location>
        <begin position="30"/>
        <end position="51"/>
    </location>
</feature>
<evidence type="ECO:0000256" key="1">
    <source>
        <dbReference type="SAM" id="Phobius"/>
    </source>
</evidence>
<dbReference type="EMBL" id="LNKD01000004">
    <property type="protein sequence ID" value="OSG85448.1"/>
    <property type="molecule type" value="Genomic_DNA"/>
</dbReference>
<gene>
    <name evidence="2" type="ORF">B0487_1892</name>
</gene>
<keyword evidence="1" id="KW-0812">Transmembrane</keyword>